<evidence type="ECO:0000256" key="1">
    <source>
        <dbReference type="ARBA" id="ARBA00010537"/>
    </source>
</evidence>
<comment type="subunit">
    <text evidence="4">Part of the ribosomal stalk of the 50S ribosomal subunit. Interacts with L10 and the large rRNA to form the base of the stalk. L10 forms an elongated spine to which L12 dimers bind in a sequential fashion forming a multimeric L10(L12)X complex.</text>
</comment>
<dbReference type="Pfam" id="PF00298">
    <property type="entry name" value="Ribosomal_L11"/>
    <property type="match status" value="1"/>
</dbReference>
<evidence type="ECO:0000256" key="5">
    <source>
        <dbReference type="RuleBase" id="RU003978"/>
    </source>
</evidence>
<dbReference type="InterPro" id="IPR036769">
    <property type="entry name" value="Ribosomal_uL11_C_sf"/>
</dbReference>
<evidence type="ECO:0000259" key="8">
    <source>
        <dbReference type="Pfam" id="PF03946"/>
    </source>
</evidence>
<dbReference type="InterPro" id="IPR020784">
    <property type="entry name" value="Ribosomal_uL11_N"/>
</dbReference>
<dbReference type="Proteomes" id="UP000576550">
    <property type="component" value="Unassembled WGS sequence"/>
</dbReference>
<dbReference type="SUPFAM" id="SSF54747">
    <property type="entry name" value="Ribosomal L11/L12e N-terminal domain"/>
    <property type="match status" value="1"/>
</dbReference>
<dbReference type="EMBL" id="DUTP01000001">
    <property type="protein sequence ID" value="HHX99191.1"/>
    <property type="molecule type" value="Genomic_DNA"/>
</dbReference>
<evidence type="ECO:0000313" key="9">
    <source>
        <dbReference type="EMBL" id="HHX99191.1"/>
    </source>
</evidence>
<dbReference type="GO" id="GO:0022625">
    <property type="term" value="C:cytosolic large ribosomal subunit"/>
    <property type="evidence" value="ECO:0007669"/>
    <property type="project" value="TreeGrafter"/>
</dbReference>
<dbReference type="HAMAP" id="MF_00736">
    <property type="entry name" value="Ribosomal_uL11"/>
    <property type="match status" value="1"/>
</dbReference>
<dbReference type="InterPro" id="IPR020783">
    <property type="entry name" value="Ribosomal_uL11_C"/>
</dbReference>
<evidence type="ECO:0000256" key="6">
    <source>
        <dbReference type="RuleBase" id="RU003979"/>
    </source>
</evidence>
<dbReference type="InterPro" id="IPR000911">
    <property type="entry name" value="Ribosomal_uL11"/>
</dbReference>
<dbReference type="GO" id="GO:0070180">
    <property type="term" value="F:large ribosomal subunit rRNA binding"/>
    <property type="evidence" value="ECO:0007669"/>
    <property type="project" value="UniProtKB-UniRule"/>
</dbReference>
<accession>A0A832QBE9</accession>
<dbReference type="PANTHER" id="PTHR11661:SF1">
    <property type="entry name" value="LARGE RIBOSOMAL SUBUNIT PROTEIN UL11M"/>
    <property type="match status" value="1"/>
</dbReference>
<comment type="function">
    <text evidence="4 6">Forms part of the ribosomal stalk which helps the ribosome interact with GTP-bound translation factors.</text>
</comment>
<dbReference type="NCBIfam" id="TIGR01632">
    <property type="entry name" value="L11_bact"/>
    <property type="match status" value="1"/>
</dbReference>
<keyword evidence="4 6" id="KW-0694">RNA-binding</keyword>
<feature type="domain" description="Large ribosomal subunit protein uL11 N-terminal" evidence="8">
    <location>
        <begin position="9"/>
        <end position="66"/>
    </location>
</feature>
<dbReference type="SMART" id="SM00649">
    <property type="entry name" value="RL11"/>
    <property type="match status" value="1"/>
</dbReference>
<dbReference type="Gene3D" id="3.30.1550.10">
    <property type="entry name" value="Ribosomal protein L11/L12, N-terminal domain"/>
    <property type="match status" value="1"/>
</dbReference>
<dbReference type="AlphaFoldDB" id="A0A832QBE9"/>
<comment type="caution">
    <text evidence="9">The sequence shown here is derived from an EMBL/GenBank/DDBJ whole genome shotgun (WGS) entry which is preliminary data.</text>
</comment>
<reference evidence="9 10" key="1">
    <citation type="journal article" date="2020" name="Biotechnol. Biofuels">
        <title>New insights from the biogas microbiome by comprehensive genome-resolved metagenomics of nearly 1600 species originating from multiple anaerobic digesters.</title>
        <authorList>
            <person name="Campanaro S."/>
            <person name="Treu L."/>
            <person name="Rodriguez-R L.M."/>
            <person name="Kovalovszki A."/>
            <person name="Ziels R.M."/>
            <person name="Maus I."/>
            <person name="Zhu X."/>
            <person name="Kougias P.G."/>
            <person name="Basile A."/>
            <person name="Luo G."/>
            <person name="Schluter A."/>
            <person name="Konstantinidis K.T."/>
            <person name="Angelidaki I."/>
        </authorList>
    </citation>
    <scope>NUCLEOTIDE SEQUENCE [LARGE SCALE GENOMIC DNA]</scope>
    <source>
        <strain evidence="9">AS05jafATM_89</strain>
    </source>
</reference>
<feature type="domain" description="Large ribosomal subunit protein uL11 C-terminal" evidence="7">
    <location>
        <begin position="71"/>
        <end position="138"/>
    </location>
</feature>
<proteinExistence type="inferred from homology"/>
<keyword evidence="4 6" id="KW-0488">Methylation</keyword>
<keyword evidence="4 6" id="KW-0699">rRNA-binding</keyword>
<dbReference type="Gene3D" id="1.10.10.250">
    <property type="entry name" value="Ribosomal protein L11, C-terminal domain"/>
    <property type="match status" value="1"/>
</dbReference>
<dbReference type="GO" id="GO:0003735">
    <property type="term" value="F:structural constituent of ribosome"/>
    <property type="evidence" value="ECO:0007669"/>
    <property type="project" value="InterPro"/>
</dbReference>
<comment type="PTM">
    <text evidence="4 6">One or more lysine residues are methylated.</text>
</comment>
<evidence type="ECO:0000256" key="4">
    <source>
        <dbReference type="HAMAP-Rule" id="MF_00736"/>
    </source>
</evidence>
<comment type="similarity">
    <text evidence="1 4 5">Belongs to the universal ribosomal protein uL11 family.</text>
</comment>
<dbReference type="GO" id="GO:0006412">
    <property type="term" value="P:translation"/>
    <property type="evidence" value="ECO:0007669"/>
    <property type="project" value="UniProtKB-UniRule"/>
</dbReference>
<dbReference type="CDD" id="cd00349">
    <property type="entry name" value="Ribosomal_L11"/>
    <property type="match status" value="1"/>
</dbReference>
<keyword evidence="3 4" id="KW-0687">Ribonucleoprotein</keyword>
<dbReference type="InterPro" id="IPR036796">
    <property type="entry name" value="Ribosomal_uL11_N_sf"/>
</dbReference>
<evidence type="ECO:0000256" key="2">
    <source>
        <dbReference type="ARBA" id="ARBA00022980"/>
    </source>
</evidence>
<dbReference type="Pfam" id="PF03946">
    <property type="entry name" value="Ribosomal_L11_N"/>
    <property type="match status" value="1"/>
</dbReference>
<keyword evidence="2 4" id="KW-0689">Ribosomal protein</keyword>
<organism evidence="9 10">
    <name type="scientific">Candidatus Dojkabacteria bacterium</name>
    <dbReference type="NCBI Taxonomy" id="2099670"/>
    <lineage>
        <taxon>Bacteria</taxon>
        <taxon>Candidatus Dojkabacteria</taxon>
    </lineage>
</organism>
<dbReference type="PANTHER" id="PTHR11661">
    <property type="entry name" value="60S RIBOSOMAL PROTEIN L12"/>
    <property type="match status" value="1"/>
</dbReference>
<evidence type="ECO:0000256" key="3">
    <source>
        <dbReference type="ARBA" id="ARBA00023274"/>
    </source>
</evidence>
<protein>
    <recommendedName>
        <fullName evidence="4">Large ribosomal subunit protein uL11</fullName>
    </recommendedName>
</protein>
<name>A0A832QBE9_9BACT</name>
<evidence type="ECO:0000313" key="10">
    <source>
        <dbReference type="Proteomes" id="UP000576550"/>
    </source>
</evidence>
<sequence>MAKEIKQIIKITIPAGQASMAPPIGPTLAPYGINTQDFCTQFNEKTKEANGILTPVVLTIYEDRTFSFILKTPPTSELIRRELNIKKGSGQPNLKKVGKLTKEQIMKIVDIKLPDLNTSDPEQAAKIVAGTAKQMGIDTDIN</sequence>
<dbReference type="InterPro" id="IPR006519">
    <property type="entry name" value="Ribosomal_uL11_bac-typ"/>
</dbReference>
<gene>
    <name evidence="4 9" type="primary">rplK</name>
    <name evidence="9" type="ORF">GX533_00705</name>
</gene>
<dbReference type="SUPFAM" id="SSF46906">
    <property type="entry name" value="Ribosomal protein L11, C-terminal domain"/>
    <property type="match status" value="1"/>
</dbReference>
<evidence type="ECO:0000259" key="7">
    <source>
        <dbReference type="Pfam" id="PF00298"/>
    </source>
</evidence>